<dbReference type="PROSITE" id="PS00759">
    <property type="entry name" value="ARGE_DAPE_CPG2_2"/>
    <property type="match status" value="1"/>
</dbReference>
<evidence type="ECO:0000256" key="8">
    <source>
        <dbReference type="ARBA" id="ARBA00022833"/>
    </source>
</evidence>
<comment type="caution">
    <text evidence="11">The sequence shown here is derived from an EMBL/GenBank/DDBJ whole genome shotgun (WGS) entry which is preliminary data.</text>
</comment>
<gene>
    <name evidence="11" type="primary">argE</name>
    <name evidence="11" type="ORF">J6595_19215</name>
</gene>
<dbReference type="PANTHER" id="PTHR43808:SF31">
    <property type="entry name" value="N-ACETYL-L-CITRULLINE DEACETYLASE"/>
    <property type="match status" value="1"/>
</dbReference>
<keyword evidence="6" id="KW-0479">Metal-binding</keyword>
<evidence type="ECO:0000256" key="5">
    <source>
        <dbReference type="ARBA" id="ARBA00022605"/>
    </source>
</evidence>
<keyword evidence="5" id="KW-0028">Amino-acid biosynthesis</keyword>
<dbReference type="SUPFAM" id="SSF55031">
    <property type="entry name" value="Bacterial exopeptidase dimerisation domain"/>
    <property type="match status" value="1"/>
</dbReference>
<keyword evidence="12" id="KW-1185">Reference proteome</keyword>
<dbReference type="NCBIfam" id="NF005710">
    <property type="entry name" value="PRK07522.1"/>
    <property type="match status" value="1"/>
</dbReference>
<organism evidence="11 12">
    <name type="scientific">Jiella mangrovi</name>
    <dbReference type="NCBI Taxonomy" id="2821407"/>
    <lineage>
        <taxon>Bacteria</taxon>
        <taxon>Pseudomonadati</taxon>
        <taxon>Pseudomonadota</taxon>
        <taxon>Alphaproteobacteria</taxon>
        <taxon>Hyphomicrobiales</taxon>
        <taxon>Aurantimonadaceae</taxon>
        <taxon>Jiella</taxon>
    </lineage>
</organism>
<dbReference type="EMBL" id="JAGJCF010000019">
    <property type="protein sequence ID" value="MBP0617721.1"/>
    <property type="molecule type" value="Genomic_DNA"/>
</dbReference>
<dbReference type="RefSeq" id="WP_209596766.1">
    <property type="nucleotide sequence ID" value="NZ_JAGJCF010000019.1"/>
</dbReference>
<evidence type="ECO:0000313" key="12">
    <source>
        <dbReference type="Proteomes" id="UP000678276"/>
    </source>
</evidence>
<dbReference type="InterPro" id="IPR001261">
    <property type="entry name" value="ArgE/DapE_CS"/>
</dbReference>
<dbReference type="InterPro" id="IPR010169">
    <property type="entry name" value="AcOrn-deacetyl"/>
</dbReference>
<dbReference type="InterPro" id="IPR036264">
    <property type="entry name" value="Bact_exopeptidase_dim_dom"/>
</dbReference>
<comment type="similarity">
    <text evidence="2">Belongs to the peptidase M20A family. ArgE subfamily.</text>
</comment>
<name>A0ABS4BNE6_9HYPH</name>
<dbReference type="Gene3D" id="3.30.70.360">
    <property type="match status" value="1"/>
</dbReference>
<keyword evidence="8" id="KW-0862">Zinc</keyword>
<accession>A0ABS4BNE6</accession>
<dbReference type="Pfam" id="PF07687">
    <property type="entry name" value="M20_dimer"/>
    <property type="match status" value="1"/>
</dbReference>
<dbReference type="CDD" id="cd03894">
    <property type="entry name" value="M20_ArgE"/>
    <property type="match status" value="1"/>
</dbReference>
<evidence type="ECO:0000256" key="9">
    <source>
        <dbReference type="ARBA" id="ARBA00023285"/>
    </source>
</evidence>
<reference evidence="11 12" key="1">
    <citation type="submission" date="2021-04" db="EMBL/GenBank/DDBJ databases">
        <title>Whole genome sequence of Jiella sp. KSK16Y-1.</title>
        <authorList>
            <person name="Tuo L."/>
        </authorList>
    </citation>
    <scope>NUCLEOTIDE SEQUENCE [LARGE SCALE GENOMIC DNA]</scope>
    <source>
        <strain evidence="11 12">KSK16Y-1</strain>
    </source>
</reference>
<dbReference type="SUPFAM" id="SSF53187">
    <property type="entry name" value="Zn-dependent exopeptidases"/>
    <property type="match status" value="1"/>
</dbReference>
<dbReference type="Gene3D" id="3.40.630.10">
    <property type="entry name" value="Zn peptidases"/>
    <property type="match status" value="1"/>
</dbReference>
<evidence type="ECO:0000256" key="2">
    <source>
        <dbReference type="ARBA" id="ARBA00005691"/>
    </source>
</evidence>
<sequence length="389" mass="40625">MTTAPPTQSHLERLVGFASVSEASNLDLIAYVEETLSGSGIAATRVASADGRKASLFATIGPKVPGGVVLSGHTDVVPAAGQSWTYDPFCLTHRGERLYGRGTTDMKSFLAIALGLVPDMLAADLKRPIHLALSYDEEIGCLGAPALIAAMGEAIPEPSAVIVGEPTKMAVCNAHKGVLALTTRVTGLPVHSSVVHKGVSATAYAARLAVWLDERMATLAAGQGASDPRFDPPYTTLHSGILKGGTALNITAGEAMLRSDIRALPGDDPRTHLAAFRAEAERLSQLMRAVDPTCGIEITVDADVPPCRGEENGAAEALAHRLTEATDTETAEVVAFGTEAGQFQAAGLSTIVCGPGDMAQGHTPDEFIEISQLRAGEAFQRRLIAELSR</sequence>
<evidence type="ECO:0000256" key="1">
    <source>
        <dbReference type="ARBA" id="ARBA00001947"/>
    </source>
</evidence>
<dbReference type="GO" id="GO:0008777">
    <property type="term" value="F:acetylornithine deacetylase activity"/>
    <property type="evidence" value="ECO:0007669"/>
    <property type="project" value="UniProtKB-EC"/>
</dbReference>
<evidence type="ECO:0000259" key="10">
    <source>
        <dbReference type="Pfam" id="PF07687"/>
    </source>
</evidence>
<feature type="domain" description="Peptidase M20 dimerisation" evidence="10">
    <location>
        <begin position="173"/>
        <end position="282"/>
    </location>
</feature>
<evidence type="ECO:0000256" key="3">
    <source>
        <dbReference type="ARBA" id="ARBA00022490"/>
    </source>
</evidence>
<keyword evidence="4" id="KW-0055">Arginine biosynthesis</keyword>
<dbReference type="InterPro" id="IPR002933">
    <property type="entry name" value="Peptidase_M20"/>
</dbReference>
<dbReference type="EC" id="3.5.1.16" evidence="11"/>
<proteinExistence type="inferred from homology"/>
<dbReference type="Pfam" id="PF01546">
    <property type="entry name" value="Peptidase_M20"/>
    <property type="match status" value="1"/>
</dbReference>
<keyword evidence="7 11" id="KW-0378">Hydrolase</keyword>
<dbReference type="InterPro" id="IPR011650">
    <property type="entry name" value="Peptidase_M20_dimer"/>
</dbReference>
<keyword evidence="9" id="KW-0170">Cobalt</keyword>
<dbReference type="PANTHER" id="PTHR43808">
    <property type="entry name" value="ACETYLORNITHINE DEACETYLASE"/>
    <property type="match status" value="1"/>
</dbReference>
<dbReference type="Proteomes" id="UP000678276">
    <property type="component" value="Unassembled WGS sequence"/>
</dbReference>
<comment type="cofactor">
    <cofactor evidence="1">
        <name>Zn(2+)</name>
        <dbReference type="ChEBI" id="CHEBI:29105"/>
    </cofactor>
</comment>
<keyword evidence="3" id="KW-0963">Cytoplasm</keyword>
<evidence type="ECO:0000256" key="4">
    <source>
        <dbReference type="ARBA" id="ARBA00022571"/>
    </source>
</evidence>
<evidence type="ECO:0000256" key="6">
    <source>
        <dbReference type="ARBA" id="ARBA00022723"/>
    </source>
</evidence>
<evidence type="ECO:0000256" key="7">
    <source>
        <dbReference type="ARBA" id="ARBA00022801"/>
    </source>
</evidence>
<dbReference type="NCBIfam" id="TIGR01892">
    <property type="entry name" value="AcOrn-deacetyl"/>
    <property type="match status" value="1"/>
</dbReference>
<dbReference type="InterPro" id="IPR050072">
    <property type="entry name" value="Peptidase_M20A"/>
</dbReference>
<protein>
    <submittedName>
        <fullName evidence="11">Acetylornithine deacetylase</fullName>
        <ecNumber evidence="11">3.5.1.16</ecNumber>
    </submittedName>
</protein>
<evidence type="ECO:0000313" key="11">
    <source>
        <dbReference type="EMBL" id="MBP0617721.1"/>
    </source>
</evidence>